<dbReference type="SMART" id="SM00382">
    <property type="entry name" value="AAA"/>
    <property type="match status" value="2"/>
</dbReference>
<dbReference type="GO" id="GO:0005634">
    <property type="term" value="C:nucleus"/>
    <property type="evidence" value="ECO:0007669"/>
    <property type="project" value="TreeGrafter"/>
</dbReference>
<dbReference type="Pfam" id="PF12775">
    <property type="entry name" value="AAA_7"/>
    <property type="match status" value="1"/>
</dbReference>
<feature type="domain" description="AAA+ ATPase" evidence="4">
    <location>
        <begin position="694"/>
        <end position="962"/>
    </location>
</feature>
<dbReference type="InterPro" id="IPR027417">
    <property type="entry name" value="P-loop_NTPase"/>
</dbReference>
<feature type="compositionally biased region" description="Low complexity" evidence="3">
    <location>
        <begin position="231"/>
        <end position="249"/>
    </location>
</feature>
<keyword evidence="1" id="KW-0547">Nucleotide-binding</keyword>
<accession>A0AAW1RKJ6</accession>
<feature type="region of interest" description="Disordered" evidence="3">
    <location>
        <begin position="229"/>
        <end position="257"/>
    </location>
</feature>
<evidence type="ECO:0000259" key="4">
    <source>
        <dbReference type="SMART" id="SM00382"/>
    </source>
</evidence>
<evidence type="ECO:0000256" key="1">
    <source>
        <dbReference type="ARBA" id="ARBA00022741"/>
    </source>
</evidence>
<keyword evidence="6" id="KW-1185">Reference proteome</keyword>
<dbReference type="EMBL" id="JALJOV010002118">
    <property type="protein sequence ID" value="KAK9834237.1"/>
    <property type="molecule type" value="Genomic_DNA"/>
</dbReference>
<dbReference type="Proteomes" id="UP001485043">
    <property type="component" value="Unassembled WGS sequence"/>
</dbReference>
<dbReference type="InterPro" id="IPR025662">
    <property type="entry name" value="Sigma_54_int_dom_ATP-bd_1"/>
</dbReference>
<protein>
    <recommendedName>
        <fullName evidence="4">AAA+ ATPase domain-containing protein</fullName>
    </recommendedName>
</protein>
<dbReference type="Gene3D" id="3.40.50.300">
    <property type="entry name" value="P-loop containing nucleotide triphosphate hydrolases"/>
    <property type="match status" value="2"/>
</dbReference>
<dbReference type="InterPro" id="IPR003593">
    <property type="entry name" value="AAA+_ATPase"/>
</dbReference>
<evidence type="ECO:0000256" key="2">
    <source>
        <dbReference type="ARBA" id="ARBA00022840"/>
    </source>
</evidence>
<dbReference type="Pfam" id="PF17865">
    <property type="entry name" value="AAA_lid_5"/>
    <property type="match status" value="1"/>
</dbReference>
<dbReference type="GO" id="GO:0016887">
    <property type="term" value="F:ATP hydrolysis activity"/>
    <property type="evidence" value="ECO:0007669"/>
    <property type="project" value="InterPro"/>
</dbReference>
<dbReference type="SUPFAM" id="SSF52540">
    <property type="entry name" value="P-loop containing nucleoside triphosphate hydrolases"/>
    <property type="match status" value="2"/>
</dbReference>
<evidence type="ECO:0000256" key="3">
    <source>
        <dbReference type="SAM" id="MobiDB-lite"/>
    </source>
</evidence>
<name>A0AAW1RKJ6_9CHLO</name>
<sequence length="1116" mass="120790">MSYDRRLRQLATEHPKILEEPCIKQLASRPSPEEATYAVGQLLLTPAWICPVASMFRSELHLLMDYLISRAQDRALAAAIMVSLIDLAELAQHLQQPVLTFLQHMDPSLSDVLDQTLTSQGLQQQTPGSGEAGQAACVRLARAVLQALERYPALRPLLHRRSLYLMLRHEVDDVKWCGIQSLGLAAGLADAAVQKLQGQLLTDSQAAACHLAWLQHGQRTQRERAKLWTSAPAHQQHAEAAVAAQQPDQRSPKRLRLSPQATEAARASSSSVDLCGVVLPRKNPTSNGQAAGASRSQLCWTGSMRSALQSSATVLGLGRPLLILGPPGCGKTSLVTELAHKTGNDLSMLHVHVDDQMDSKSLLGAYICTSVPGEFSWQPGPLAQAVCEGRWLVIENIDLAPPDVLASLRPLLEGRSLHLPNRAAPINPAPGFQLIGTVTQTSSGHAAARGIEDMAGGLWLVVAMQTPSPVEQQQILQALFPDLVPLLSHGLAMLRLCQLASGQSLAPVDTASGCFEAEDSAQHIFESEAFSTARAALRSSRQLSLRDLCKWCQRMQAIHHALLLRSLRKGTEASGMGSLPLTLREAAFAEACDCFAAHCSNHEAQAAFLRAFAFIWALPEEYIEQHLSLRRPALQHLPTHLSTGRASLPLLQPSQALSPAASLLKNASRSRGSPFAQTGHAMRTLEAVAAAVQQAEPLLLVGETGTGKTAVLQNLAQQVGAKLVVLNLSQQTDSADLLGGFMPLDPQEALLPLLSPFQELVLRTWPGGKNDAFLSRTLKFAQRRKWSMLFSAFRGALQKVLPSLSSESELGMGHQGRPKSPSAGKPRRLAASKGFPQDIRQAWSRFAVMLEAAEQSFSVAMGGLAFAFREGALVKAVMEGHWLLLDEINLAPPEALECIAGLLESKDAGLTLSERGDASTMQRSPNFRLLAAMNPATDAGKRALPTLLRSRFTELWVSEPSAREDLEALVASYLKDSGCQQPVSSIVNFYLAVKADAAAGSLQDGSGTKPSYNLRTLCRALEYARFAVPMYGSQRSLYDGCVMAFQTQLHPNTVPHLDRLLQHHLLPAGTNMKGLMRAPGKPRDGEYILFDHFWIELGPLPPTSAQIPGGESPSYY</sequence>
<dbReference type="GO" id="GO:0000027">
    <property type="term" value="P:ribosomal large subunit assembly"/>
    <property type="evidence" value="ECO:0007669"/>
    <property type="project" value="TreeGrafter"/>
</dbReference>
<dbReference type="AlphaFoldDB" id="A0AAW1RKJ6"/>
<reference evidence="5 6" key="1">
    <citation type="journal article" date="2024" name="Nat. Commun.">
        <title>Phylogenomics reveals the evolutionary origins of lichenization in chlorophyte algae.</title>
        <authorList>
            <person name="Puginier C."/>
            <person name="Libourel C."/>
            <person name="Otte J."/>
            <person name="Skaloud P."/>
            <person name="Haon M."/>
            <person name="Grisel S."/>
            <person name="Petersen M."/>
            <person name="Berrin J.G."/>
            <person name="Delaux P.M."/>
            <person name="Dal Grande F."/>
            <person name="Keller J."/>
        </authorList>
    </citation>
    <scope>NUCLEOTIDE SEQUENCE [LARGE SCALE GENOMIC DNA]</scope>
    <source>
        <strain evidence="5 6">SAG 2523</strain>
    </source>
</reference>
<evidence type="ECO:0000313" key="6">
    <source>
        <dbReference type="Proteomes" id="UP001485043"/>
    </source>
</evidence>
<dbReference type="PANTHER" id="PTHR48103:SF2">
    <property type="entry name" value="MIDASIN"/>
    <property type="match status" value="1"/>
</dbReference>
<organism evidence="5 6">
    <name type="scientific">Apatococcus fuscideae</name>
    <dbReference type="NCBI Taxonomy" id="2026836"/>
    <lineage>
        <taxon>Eukaryota</taxon>
        <taxon>Viridiplantae</taxon>
        <taxon>Chlorophyta</taxon>
        <taxon>core chlorophytes</taxon>
        <taxon>Trebouxiophyceae</taxon>
        <taxon>Chlorellales</taxon>
        <taxon>Chlorellaceae</taxon>
        <taxon>Apatococcus</taxon>
    </lineage>
</organism>
<keyword evidence="2" id="KW-0067">ATP-binding</keyword>
<comment type="caution">
    <text evidence="5">The sequence shown here is derived from an EMBL/GenBank/DDBJ whole genome shotgun (WGS) entry which is preliminary data.</text>
</comment>
<feature type="region of interest" description="Disordered" evidence="3">
    <location>
        <begin position="808"/>
        <end position="832"/>
    </location>
</feature>
<dbReference type="GO" id="GO:0005524">
    <property type="term" value="F:ATP binding"/>
    <property type="evidence" value="ECO:0007669"/>
    <property type="project" value="UniProtKB-KW"/>
</dbReference>
<dbReference type="Pfam" id="PF17867">
    <property type="entry name" value="AAA_lid_7"/>
    <property type="match status" value="1"/>
</dbReference>
<dbReference type="InterPro" id="IPR040848">
    <property type="entry name" value="AAA_lid_7"/>
</dbReference>
<evidence type="ECO:0000313" key="5">
    <source>
        <dbReference type="EMBL" id="KAK9834237.1"/>
    </source>
</evidence>
<dbReference type="PROSITE" id="PS00675">
    <property type="entry name" value="SIGMA54_INTERACT_1"/>
    <property type="match status" value="1"/>
</dbReference>
<dbReference type="PANTHER" id="PTHR48103">
    <property type="entry name" value="MIDASIN-RELATED"/>
    <property type="match status" value="1"/>
</dbReference>
<dbReference type="Pfam" id="PF07728">
    <property type="entry name" value="AAA_5"/>
    <property type="match status" value="2"/>
</dbReference>
<feature type="domain" description="AAA+ ATPase" evidence="4">
    <location>
        <begin position="317"/>
        <end position="458"/>
    </location>
</feature>
<dbReference type="GO" id="GO:0030687">
    <property type="term" value="C:preribosome, large subunit precursor"/>
    <property type="evidence" value="ECO:0007669"/>
    <property type="project" value="TreeGrafter"/>
</dbReference>
<dbReference type="GO" id="GO:0000055">
    <property type="term" value="P:ribosomal large subunit export from nucleus"/>
    <property type="evidence" value="ECO:0007669"/>
    <property type="project" value="TreeGrafter"/>
</dbReference>
<proteinExistence type="predicted"/>
<gene>
    <name evidence="5" type="ORF">WJX84_003419</name>
</gene>
<dbReference type="FunFam" id="3.40.50.300:FF:000582">
    <property type="entry name" value="Midasin"/>
    <property type="match status" value="1"/>
</dbReference>
<dbReference type="InterPro" id="IPR041190">
    <property type="entry name" value="Midasin_AAA_lid_5"/>
</dbReference>
<dbReference type="InterPro" id="IPR011704">
    <property type="entry name" value="ATPase_dyneun-rel_AAA"/>
</dbReference>